<evidence type="ECO:0000313" key="1">
    <source>
        <dbReference type="EMBL" id="GFS76901.1"/>
    </source>
</evidence>
<organism evidence="1 2">
    <name type="scientific">Nephila pilipes</name>
    <name type="common">Giant wood spider</name>
    <name type="synonym">Nephila maculata</name>
    <dbReference type="NCBI Taxonomy" id="299642"/>
    <lineage>
        <taxon>Eukaryota</taxon>
        <taxon>Metazoa</taxon>
        <taxon>Ecdysozoa</taxon>
        <taxon>Arthropoda</taxon>
        <taxon>Chelicerata</taxon>
        <taxon>Arachnida</taxon>
        <taxon>Araneae</taxon>
        <taxon>Araneomorphae</taxon>
        <taxon>Entelegynae</taxon>
        <taxon>Araneoidea</taxon>
        <taxon>Nephilidae</taxon>
        <taxon>Nephila</taxon>
    </lineage>
</organism>
<proteinExistence type="predicted"/>
<comment type="caution">
    <text evidence="1">The sequence shown here is derived from an EMBL/GenBank/DDBJ whole genome shotgun (WGS) entry which is preliminary data.</text>
</comment>
<keyword evidence="2" id="KW-1185">Reference proteome</keyword>
<dbReference type="EMBL" id="BMAW01002091">
    <property type="protein sequence ID" value="GFS76901.1"/>
    <property type="molecule type" value="Genomic_DNA"/>
</dbReference>
<dbReference type="AlphaFoldDB" id="A0A8X6MTC1"/>
<gene>
    <name evidence="1" type="ORF">NPIL_103811</name>
</gene>
<evidence type="ECO:0000313" key="2">
    <source>
        <dbReference type="Proteomes" id="UP000887013"/>
    </source>
</evidence>
<dbReference type="Proteomes" id="UP000887013">
    <property type="component" value="Unassembled WGS sequence"/>
</dbReference>
<reference evidence="1" key="1">
    <citation type="submission" date="2020-08" db="EMBL/GenBank/DDBJ databases">
        <title>Multicomponent nature underlies the extraordinary mechanical properties of spider dragline silk.</title>
        <authorList>
            <person name="Kono N."/>
            <person name="Nakamura H."/>
            <person name="Mori M."/>
            <person name="Yoshida Y."/>
            <person name="Ohtoshi R."/>
            <person name="Malay A.D."/>
            <person name="Moran D.A.P."/>
            <person name="Tomita M."/>
            <person name="Numata K."/>
            <person name="Arakawa K."/>
        </authorList>
    </citation>
    <scope>NUCLEOTIDE SEQUENCE</scope>
</reference>
<name>A0A8X6MTC1_NEPPI</name>
<accession>A0A8X6MTC1</accession>
<sequence length="66" mass="7697">MSTEDGKGPKEVPKINVFRDVICTYIRNYETKKKHCSSSNFLIYFFSKFVRNEEAPRNLLGVFPCC</sequence>
<protein>
    <submittedName>
        <fullName evidence="1">Uncharacterized protein</fullName>
    </submittedName>
</protein>